<evidence type="ECO:0000313" key="2">
    <source>
        <dbReference type="EMBL" id="WZU68766.1"/>
    </source>
</evidence>
<sequence length="279" mass="29946">MIAATATDRPEIADFLRARIMQAMFPLSNLSKYGMDGGHHYAVRFWISRKAGKTTDVLTVTDGGMVMPLLPSGEFTKAADLLRDVTVTGMAGPQRDVRGLSVICLADRTPSFDKDEPQFGLDISDLVVPQGPGRIRPLQDAPADLIKGWIYDYDVNTLNASPDIARAQVDGTYATYIETGSHVVLMDGDTPLAMTGFNAQLPDIVQIGGVYTPPAMRGRGHARRAVGLHLAHAAARGVRQATLFSASAAAARVYRAIGFQQIGTWSLILLAPAPQVITS</sequence>
<dbReference type="RefSeq" id="WP_342078057.1">
    <property type="nucleotide sequence ID" value="NZ_CP151767.2"/>
</dbReference>
<evidence type="ECO:0000313" key="3">
    <source>
        <dbReference type="Proteomes" id="UP001470809"/>
    </source>
</evidence>
<gene>
    <name evidence="2" type="ORF">AABB31_07795</name>
</gene>
<name>A0AAN0MBR7_9RHOB</name>
<dbReference type="PROSITE" id="PS51186">
    <property type="entry name" value="GNAT"/>
    <property type="match status" value="1"/>
</dbReference>
<protein>
    <submittedName>
        <fullName evidence="2">GNAT family N-acetyltransferase</fullName>
    </submittedName>
</protein>
<proteinExistence type="predicted"/>
<dbReference type="InterPro" id="IPR000182">
    <property type="entry name" value="GNAT_dom"/>
</dbReference>
<reference evidence="2" key="1">
    <citation type="submission" date="2024-08" db="EMBL/GenBank/DDBJ databases">
        <title>Phylogenomic analyses of a clade within the roseobacter group suggest taxonomic reassignments of species of the genera Aestuariivita, Citreicella, Loktanella, Nautella, Pelagibaca, Ruegeria, Thalassobius, Thiobacimonas and Tropicibacter, and the proposal o.</title>
        <authorList>
            <person name="Jeon C.O."/>
        </authorList>
    </citation>
    <scope>NUCLEOTIDE SEQUENCE</scope>
    <source>
        <strain evidence="2">SS1-5</strain>
    </source>
</reference>
<feature type="domain" description="N-acetyltransferase" evidence="1">
    <location>
        <begin position="133"/>
        <end position="279"/>
    </location>
</feature>
<dbReference type="Proteomes" id="UP001470809">
    <property type="component" value="Chromosome"/>
</dbReference>
<keyword evidence="3" id="KW-1185">Reference proteome</keyword>
<dbReference type="KEGG" id="yrh:AABB31_07795"/>
<dbReference type="InterPro" id="IPR016181">
    <property type="entry name" value="Acyl_CoA_acyltransferase"/>
</dbReference>
<evidence type="ECO:0000259" key="1">
    <source>
        <dbReference type="PROSITE" id="PS51186"/>
    </source>
</evidence>
<dbReference type="AlphaFoldDB" id="A0AAN0MBR7"/>
<accession>A0AAN0MBR7</accession>
<organism evidence="2 3">
    <name type="scientific">Yoonia rhodophyticola</name>
    <dbReference type="NCBI Taxonomy" id="3137370"/>
    <lineage>
        <taxon>Bacteria</taxon>
        <taxon>Pseudomonadati</taxon>
        <taxon>Pseudomonadota</taxon>
        <taxon>Alphaproteobacteria</taxon>
        <taxon>Rhodobacterales</taxon>
        <taxon>Paracoccaceae</taxon>
        <taxon>Yoonia</taxon>
    </lineage>
</organism>
<dbReference type="SUPFAM" id="SSF55729">
    <property type="entry name" value="Acyl-CoA N-acyltransferases (Nat)"/>
    <property type="match status" value="1"/>
</dbReference>
<dbReference type="GO" id="GO:0016747">
    <property type="term" value="F:acyltransferase activity, transferring groups other than amino-acyl groups"/>
    <property type="evidence" value="ECO:0007669"/>
    <property type="project" value="InterPro"/>
</dbReference>
<dbReference type="Gene3D" id="3.40.630.30">
    <property type="match status" value="1"/>
</dbReference>
<dbReference type="EMBL" id="CP151767">
    <property type="protein sequence ID" value="WZU68766.1"/>
    <property type="molecule type" value="Genomic_DNA"/>
</dbReference>
<dbReference type="Pfam" id="PF00583">
    <property type="entry name" value="Acetyltransf_1"/>
    <property type="match status" value="1"/>
</dbReference>